<dbReference type="SMART" id="SM00769">
    <property type="entry name" value="WHy"/>
    <property type="match status" value="1"/>
</dbReference>
<accession>A0ABD3URD0</accession>
<dbReference type="PANTHER" id="PTHR31459:SF19">
    <property type="entry name" value="DESICCATION-RELATED PROTEIN LEA14-RELATED"/>
    <property type="match status" value="1"/>
</dbReference>
<reference evidence="3 4" key="1">
    <citation type="submission" date="2024-12" db="EMBL/GenBank/DDBJ databases">
        <title>The unique morphological basis and parallel evolutionary history of personate flowers in Penstemon.</title>
        <authorList>
            <person name="Depatie T.H."/>
            <person name="Wessinger C.A."/>
        </authorList>
    </citation>
    <scope>NUCLEOTIDE SEQUENCE [LARGE SCALE GENOMIC DNA]</scope>
    <source>
        <strain evidence="3">WTNN_2</strain>
        <tissue evidence="3">Leaf</tissue>
    </source>
</reference>
<evidence type="ECO:0000313" key="4">
    <source>
        <dbReference type="Proteomes" id="UP001634393"/>
    </source>
</evidence>
<evidence type="ECO:0000256" key="1">
    <source>
        <dbReference type="ARBA" id="ARBA00005960"/>
    </source>
</evidence>
<feature type="domain" description="Water stress and hypersensitive response" evidence="2">
    <location>
        <begin position="23"/>
        <end position="140"/>
    </location>
</feature>
<comment type="caution">
    <text evidence="3">The sequence shown here is derived from an EMBL/GenBank/DDBJ whole genome shotgun (WGS) entry which is preliminary data.</text>
</comment>
<dbReference type="InterPro" id="IPR004864">
    <property type="entry name" value="LEA_2"/>
</dbReference>
<dbReference type="Proteomes" id="UP001634393">
    <property type="component" value="Unassembled WGS sequence"/>
</dbReference>
<comment type="similarity">
    <text evidence="1">Belongs to the LEA type 2 family.</text>
</comment>
<dbReference type="InterPro" id="IPR045043">
    <property type="entry name" value="Lea14-like"/>
</dbReference>
<keyword evidence="4" id="KW-1185">Reference proteome</keyword>
<gene>
    <name evidence="3" type="ORF">ACJIZ3_012689</name>
</gene>
<dbReference type="Gene3D" id="2.60.40.1820">
    <property type="match status" value="1"/>
</dbReference>
<evidence type="ECO:0000313" key="3">
    <source>
        <dbReference type="EMBL" id="KAL3850807.1"/>
    </source>
</evidence>
<organism evidence="3 4">
    <name type="scientific">Penstemon smallii</name>
    <dbReference type="NCBI Taxonomy" id="265156"/>
    <lineage>
        <taxon>Eukaryota</taxon>
        <taxon>Viridiplantae</taxon>
        <taxon>Streptophyta</taxon>
        <taxon>Embryophyta</taxon>
        <taxon>Tracheophyta</taxon>
        <taxon>Spermatophyta</taxon>
        <taxon>Magnoliopsida</taxon>
        <taxon>eudicotyledons</taxon>
        <taxon>Gunneridae</taxon>
        <taxon>Pentapetalae</taxon>
        <taxon>asterids</taxon>
        <taxon>lamiids</taxon>
        <taxon>Lamiales</taxon>
        <taxon>Plantaginaceae</taxon>
        <taxon>Cheloneae</taxon>
        <taxon>Penstemon</taxon>
    </lineage>
</organism>
<dbReference type="FunFam" id="2.60.40.1820:FF:000001">
    <property type="entry name" value="Desiccation protectant protein Lea14-like"/>
    <property type="match status" value="1"/>
</dbReference>
<dbReference type="EMBL" id="JBJXBP010000001">
    <property type="protein sequence ID" value="KAL3850807.1"/>
    <property type="molecule type" value="Genomic_DNA"/>
</dbReference>
<dbReference type="SUPFAM" id="SSF117070">
    <property type="entry name" value="LEA14-like"/>
    <property type="match status" value="1"/>
</dbReference>
<dbReference type="InterPro" id="IPR013990">
    <property type="entry name" value="WHy-dom"/>
</dbReference>
<evidence type="ECO:0000259" key="2">
    <source>
        <dbReference type="SMART" id="SM00769"/>
    </source>
</evidence>
<dbReference type="PANTHER" id="PTHR31459">
    <property type="match status" value="1"/>
</dbReference>
<dbReference type="AlphaFoldDB" id="A0ABD3URD0"/>
<protein>
    <recommendedName>
        <fullName evidence="2">Water stress and hypersensitive response domain-containing protein</fullName>
    </recommendedName>
</protein>
<name>A0ABD3URD0_9LAMI</name>
<sequence length="163" mass="17439">MDIVEQAKNFLAEKVANFPTPEAVINDVDLKGFGLDGIIFLAKVSVSNPYPVPIPIGEIAYTVKSAGNDIASGSIPDPGSLKGNDKTNLEVTVKVPHSAVVSLVRDVGFDWDIDYVLELGLIIDLPVIGNFTIPMSYKGEMKLPTFSDLFMGKSEPAQDGGDN</sequence>
<dbReference type="GO" id="GO:0006950">
    <property type="term" value="P:response to stress"/>
    <property type="evidence" value="ECO:0007669"/>
    <property type="project" value="UniProtKB-ARBA"/>
</dbReference>
<proteinExistence type="inferred from homology"/>
<dbReference type="Pfam" id="PF03168">
    <property type="entry name" value="LEA_2"/>
    <property type="match status" value="1"/>
</dbReference>